<proteinExistence type="predicted"/>
<dbReference type="AlphaFoldDB" id="A0A0W8FFZ4"/>
<dbReference type="EMBL" id="LNQE01001255">
    <property type="protein sequence ID" value="KUG19803.1"/>
    <property type="molecule type" value="Genomic_DNA"/>
</dbReference>
<organism evidence="1">
    <name type="scientific">hydrocarbon metagenome</name>
    <dbReference type="NCBI Taxonomy" id="938273"/>
    <lineage>
        <taxon>unclassified sequences</taxon>
        <taxon>metagenomes</taxon>
        <taxon>ecological metagenomes</taxon>
    </lineage>
</organism>
<sequence>MWIGGVDASKRKTLDAISKDDLKKVFYGIKGFRPENTPALRLVVGLFIDKELHKYYTTTITKENEGKELANWFEYPPAQRTPGRHTIQFKIATADNVDDKTRKVTGWPLGESKEFPFEIGA</sequence>
<comment type="caution">
    <text evidence="1">The sequence shown here is derived from an EMBL/GenBank/DDBJ whole genome shotgun (WGS) entry which is preliminary data.</text>
</comment>
<protein>
    <submittedName>
        <fullName evidence="1">Uncharacterized protein</fullName>
    </submittedName>
</protein>
<name>A0A0W8FFZ4_9ZZZZ</name>
<accession>A0A0W8FFZ4</accession>
<reference evidence="1" key="1">
    <citation type="journal article" date="2015" name="Proc. Natl. Acad. Sci. U.S.A.">
        <title>Networks of energetic and metabolic interactions define dynamics in microbial communities.</title>
        <authorList>
            <person name="Embree M."/>
            <person name="Liu J.K."/>
            <person name="Al-Bassam M.M."/>
            <person name="Zengler K."/>
        </authorList>
    </citation>
    <scope>NUCLEOTIDE SEQUENCE</scope>
</reference>
<gene>
    <name evidence="1" type="ORF">ASZ90_010458</name>
</gene>
<evidence type="ECO:0000313" key="1">
    <source>
        <dbReference type="EMBL" id="KUG19803.1"/>
    </source>
</evidence>